<feature type="non-terminal residue" evidence="1">
    <location>
        <position position="169"/>
    </location>
</feature>
<dbReference type="EMBL" id="JBAHYK010004665">
    <property type="protein sequence ID" value="KAL0562724.1"/>
    <property type="molecule type" value="Genomic_DNA"/>
</dbReference>
<evidence type="ECO:0000313" key="1">
    <source>
        <dbReference type="EMBL" id="KAL0562724.1"/>
    </source>
</evidence>
<protein>
    <submittedName>
        <fullName evidence="1">Uncharacterized protein</fullName>
    </submittedName>
</protein>
<proteinExistence type="predicted"/>
<sequence length="169" mass="19450">MSRPRIYKRKDSTTDQQDYKLIPTKRLHSTAAGRHSVPLLLLADGRVYTQDTALPSKTGQVGLREPILGSFSQLRVESEHSATEHPIDDDLRAEPDVYEVHENPSAHRLKRNRQSHRWRTTVIPQLVYPYMQLLRTTQNLYDDPEAIPRQCLCGGKGERALDITIVRFH</sequence>
<reference evidence="1 2" key="1">
    <citation type="submission" date="2024-02" db="EMBL/GenBank/DDBJ databases">
        <title>A draft genome for the cacao thread blight pathogen Marasmius crinis-equi.</title>
        <authorList>
            <person name="Cohen S.P."/>
            <person name="Baruah I.K."/>
            <person name="Amoako-Attah I."/>
            <person name="Bukari Y."/>
            <person name="Meinhardt L.W."/>
            <person name="Bailey B.A."/>
        </authorList>
    </citation>
    <scope>NUCLEOTIDE SEQUENCE [LARGE SCALE GENOMIC DNA]</scope>
    <source>
        <strain evidence="1 2">GH-76</strain>
    </source>
</reference>
<keyword evidence="2" id="KW-1185">Reference proteome</keyword>
<organism evidence="1 2">
    <name type="scientific">Marasmius crinis-equi</name>
    <dbReference type="NCBI Taxonomy" id="585013"/>
    <lineage>
        <taxon>Eukaryota</taxon>
        <taxon>Fungi</taxon>
        <taxon>Dikarya</taxon>
        <taxon>Basidiomycota</taxon>
        <taxon>Agaricomycotina</taxon>
        <taxon>Agaricomycetes</taxon>
        <taxon>Agaricomycetidae</taxon>
        <taxon>Agaricales</taxon>
        <taxon>Marasmiineae</taxon>
        <taxon>Marasmiaceae</taxon>
        <taxon>Marasmius</taxon>
    </lineage>
</organism>
<accession>A0ABR3EIM6</accession>
<dbReference type="Proteomes" id="UP001465976">
    <property type="component" value="Unassembled WGS sequence"/>
</dbReference>
<gene>
    <name evidence="1" type="ORF">V5O48_019357</name>
</gene>
<evidence type="ECO:0000313" key="2">
    <source>
        <dbReference type="Proteomes" id="UP001465976"/>
    </source>
</evidence>
<comment type="caution">
    <text evidence="1">The sequence shown here is derived from an EMBL/GenBank/DDBJ whole genome shotgun (WGS) entry which is preliminary data.</text>
</comment>
<name>A0ABR3EIM6_9AGAR</name>